<proteinExistence type="predicted"/>
<dbReference type="Proteomes" id="UP000204095">
    <property type="component" value="Segment"/>
</dbReference>
<organismHost>
    <name type="scientific">Paramecium bursaria</name>
    <dbReference type="NCBI Taxonomy" id="74790"/>
</organismHost>
<evidence type="ECO:0000313" key="2">
    <source>
        <dbReference type="Proteomes" id="UP000204095"/>
    </source>
</evidence>
<name>A7J796_PBCVF</name>
<evidence type="ECO:0000313" key="1">
    <source>
        <dbReference type="EMBL" id="ABT15677.1"/>
    </source>
</evidence>
<sequence length="85" mass="9899">MPSRSTGGKTLMWSGTRSPTRNLISTRRCWWRCWELLRRTDTISWKAVVPLASEARKPRKKSAKHKPVRIIICLGRNTPRKPSKK</sequence>
<gene>
    <name evidence="1" type="primary">n392R</name>
    <name evidence="1" type="ORF">FR483_n392R</name>
</gene>
<dbReference type="RefSeq" id="YP_001426024.1">
    <property type="nucleotide sequence ID" value="NC_008603.1"/>
</dbReference>
<accession>A7J796</accession>
<dbReference type="EMBL" id="DQ890022">
    <property type="protein sequence ID" value="ABT15677.1"/>
    <property type="molecule type" value="Genomic_DNA"/>
</dbReference>
<reference evidence="1 2" key="1">
    <citation type="journal article" date="2007" name="Virology">
        <title>Sequence and annotation of the 314-kb MT325 and the 321-kb FR483 viruses that infect Chlorella Pbi.</title>
        <authorList>
            <person name="Fitzgerald L.A."/>
            <person name="Graves M.V."/>
            <person name="Li X."/>
            <person name="Feldblyum T."/>
            <person name="Hartigan J."/>
            <person name="Van Etten J.L."/>
        </authorList>
    </citation>
    <scope>NUCLEOTIDE SEQUENCE [LARGE SCALE GENOMIC DNA]</scope>
    <source>
        <strain evidence="1 2">FR483</strain>
    </source>
</reference>
<dbReference type="KEGG" id="vg:5469804"/>
<protein>
    <submittedName>
        <fullName evidence="1">Uncharacterized protein n392R</fullName>
    </submittedName>
</protein>
<dbReference type="GeneID" id="5469804"/>
<organism evidence="1 2">
    <name type="scientific">Paramecium bursaria Chlorella virus FR483</name>
    <name type="common">PBCV-FR483</name>
    <dbReference type="NCBI Taxonomy" id="399781"/>
    <lineage>
        <taxon>Viruses</taxon>
        <taxon>Varidnaviria</taxon>
        <taxon>Bamfordvirae</taxon>
        <taxon>Nucleocytoviricota</taxon>
        <taxon>Megaviricetes</taxon>
        <taxon>Algavirales</taxon>
        <taxon>Phycodnaviridae</taxon>
        <taxon>Chlorovirus</taxon>
        <taxon>Chlorovirus conductrix</taxon>
        <taxon>Paramecium bursaria Chlorella virus A1</taxon>
    </lineage>
</organism>